<dbReference type="Proteomes" id="UP000015104">
    <property type="component" value="Unassembled WGS sequence"/>
</dbReference>
<feature type="compositionally biased region" description="Acidic residues" evidence="1">
    <location>
        <begin position="66"/>
        <end position="88"/>
    </location>
</feature>
<evidence type="ECO:0000313" key="2">
    <source>
        <dbReference type="EnsemblMetazoa" id="tetur06g04460.1"/>
    </source>
</evidence>
<protein>
    <submittedName>
        <fullName evidence="2">Uncharacterized protein</fullName>
    </submittedName>
</protein>
<feature type="compositionally biased region" description="Polar residues" evidence="1">
    <location>
        <begin position="12"/>
        <end position="22"/>
    </location>
</feature>
<keyword evidence="3" id="KW-1185">Reference proteome</keyword>
<dbReference type="AlphaFoldDB" id="T1K7J0"/>
<accession>T1K7J0</accession>
<feature type="compositionally biased region" description="Polar residues" evidence="1">
    <location>
        <begin position="137"/>
        <end position="172"/>
    </location>
</feature>
<evidence type="ECO:0000313" key="3">
    <source>
        <dbReference type="Proteomes" id="UP000015104"/>
    </source>
</evidence>
<organism evidence="2 3">
    <name type="scientific">Tetranychus urticae</name>
    <name type="common">Two-spotted spider mite</name>
    <dbReference type="NCBI Taxonomy" id="32264"/>
    <lineage>
        <taxon>Eukaryota</taxon>
        <taxon>Metazoa</taxon>
        <taxon>Ecdysozoa</taxon>
        <taxon>Arthropoda</taxon>
        <taxon>Chelicerata</taxon>
        <taxon>Arachnida</taxon>
        <taxon>Acari</taxon>
        <taxon>Acariformes</taxon>
        <taxon>Trombidiformes</taxon>
        <taxon>Prostigmata</taxon>
        <taxon>Eleutherengona</taxon>
        <taxon>Raphignathae</taxon>
        <taxon>Tetranychoidea</taxon>
        <taxon>Tetranychidae</taxon>
        <taxon>Tetranychus</taxon>
    </lineage>
</organism>
<feature type="region of interest" description="Disordered" evidence="1">
    <location>
        <begin position="1"/>
        <end position="172"/>
    </location>
</feature>
<feature type="compositionally biased region" description="Low complexity" evidence="1">
    <location>
        <begin position="109"/>
        <end position="119"/>
    </location>
</feature>
<proteinExistence type="predicted"/>
<sequence length="266" mass="29821">MQKTEAFGDNSKPFSTARSLSQYDYDDEDEDEPISRDNEPSQGSKGKFEADKREQKEDSLPIQSEYDYDDDGSDDKDEEEGDDEEIENETPSNQTTSLSKPSPNQPKLNVNANTNVNPNIGEQFKERNGRNYYPVSRRNSGLSSQPESPISTDNLSINKFPSTDSSRQNTIPKSSIYSSSVIHYAYTGNENSNQEAFQQNNENKLDNGSMKDDVHLNYQSNNKPGALSTKLPDNHRSSTTLAFSGVQNVNKLLGNKRKPKDPFLRG</sequence>
<feature type="compositionally biased region" description="Polar residues" evidence="1">
    <location>
        <begin position="89"/>
        <end position="108"/>
    </location>
</feature>
<dbReference type="HOGENOM" id="CLU_1047060_0_0_1"/>
<dbReference type="EnsemblMetazoa" id="tetur06g04460.1">
    <property type="protein sequence ID" value="tetur06g04460.1"/>
    <property type="gene ID" value="tetur06g04460"/>
</dbReference>
<feature type="compositionally biased region" description="Basic and acidic residues" evidence="1">
    <location>
        <begin position="46"/>
        <end position="59"/>
    </location>
</feature>
<dbReference type="EMBL" id="CAEY01001805">
    <property type="status" value="NOT_ANNOTATED_CDS"/>
    <property type="molecule type" value="Genomic_DNA"/>
</dbReference>
<evidence type="ECO:0000256" key="1">
    <source>
        <dbReference type="SAM" id="MobiDB-lite"/>
    </source>
</evidence>
<name>T1K7J0_TETUR</name>
<reference evidence="3" key="1">
    <citation type="submission" date="2011-08" db="EMBL/GenBank/DDBJ databases">
        <authorList>
            <person name="Rombauts S."/>
        </authorList>
    </citation>
    <scope>NUCLEOTIDE SEQUENCE</scope>
    <source>
        <strain evidence="3">London</strain>
    </source>
</reference>
<reference evidence="2" key="2">
    <citation type="submission" date="2015-06" db="UniProtKB">
        <authorList>
            <consortium name="EnsemblMetazoa"/>
        </authorList>
    </citation>
    <scope>IDENTIFICATION</scope>
</reference>